<comment type="caution">
    <text evidence="1">The sequence shown here is derived from an EMBL/GenBank/DDBJ whole genome shotgun (WGS) entry which is preliminary data.</text>
</comment>
<proteinExistence type="predicted"/>
<name>A0ACB8AGK1_9AGAM</name>
<dbReference type="EMBL" id="MU267654">
    <property type="protein sequence ID" value="KAH7912312.1"/>
    <property type="molecule type" value="Genomic_DNA"/>
</dbReference>
<keyword evidence="2" id="KW-1185">Reference proteome</keyword>
<sequence>MPHNHHHGDCGHESHDHDHDHDHDTTNLGPNDNLFPYIDRDNVIALNSSGGGSEVIKPWDKRNNDVFLESDSDDQLILRIPFTGSVKLRALILKAGPTDQTPDKVALFANQQSLDFNDVADKTPTQEFDVAQSEDACEYAVKAAKFSNLSSLTVFFPSSQGANTTRIYYIGLLGQWSERKGNPIITVFEAQANLADHKKIQGTDGAFNTPQI</sequence>
<protein>
    <submittedName>
        <fullName evidence="1">Galactose-binding domain-like protein</fullName>
    </submittedName>
</protein>
<evidence type="ECO:0000313" key="2">
    <source>
        <dbReference type="Proteomes" id="UP000790377"/>
    </source>
</evidence>
<reference evidence="1" key="1">
    <citation type="journal article" date="2021" name="New Phytol.">
        <title>Evolutionary innovations through gain and loss of genes in the ectomycorrhizal Boletales.</title>
        <authorList>
            <person name="Wu G."/>
            <person name="Miyauchi S."/>
            <person name="Morin E."/>
            <person name="Kuo A."/>
            <person name="Drula E."/>
            <person name="Varga T."/>
            <person name="Kohler A."/>
            <person name="Feng B."/>
            <person name="Cao Y."/>
            <person name="Lipzen A."/>
            <person name="Daum C."/>
            <person name="Hundley H."/>
            <person name="Pangilinan J."/>
            <person name="Johnson J."/>
            <person name="Barry K."/>
            <person name="LaButti K."/>
            <person name="Ng V."/>
            <person name="Ahrendt S."/>
            <person name="Min B."/>
            <person name="Choi I.G."/>
            <person name="Park H."/>
            <person name="Plett J.M."/>
            <person name="Magnuson J."/>
            <person name="Spatafora J.W."/>
            <person name="Nagy L.G."/>
            <person name="Henrissat B."/>
            <person name="Grigoriev I.V."/>
            <person name="Yang Z.L."/>
            <person name="Xu J."/>
            <person name="Martin F.M."/>
        </authorList>
    </citation>
    <scope>NUCLEOTIDE SEQUENCE</scope>
    <source>
        <strain evidence="1">ATCC 28755</strain>
    </source>
</reference>
<gene>
    <name evidence="1" type="ORF">BJ138DRAFT_1125311</name>
</gene>
<accession>A0ACB8AGK1</accession>
<evidence type="ECO:0000313" key="1">
    <source>
        <dbReference type="EMBL" id="KAH7912312.1"/>
    </source>
</evidence>
<organism evidence="1 2">
    <name type="scientific">Hygrophoropsis aurantiaca</name>
    <dbReference type="NCBI Taxonomy" id="72124"/>
    <lineage>
        <taxon>Eukaryota</taxon>
        <taxon>Fungi</taxon>
        <taxon>Dikarya</taxon>
        <taxon>Basidiomycota</taxon>
        <taxon>Agaricomycotina</taxon>
        <taxon>Agaricomycetes</taxon>
        <taxon>Agaricomycetidae</taxon>
        <taxon>Boletales</taxon>
        <taxon>Coniophorineae</taxon>
        <taxon>Hygrophoropsidaceae</taxon>
        <taxon>Hygrophoropsis</taxon>
    </lineage>
</organism>
<dbReference type="Proteomes" id="UP000790377">
    <property type="component" value="Unassembled WGS sequence"/>
</dbReference>